<dbReference type="CDD" id="cd00033">
    <property type="entry name" value="CCP"/>
    <property type="match status" value="2"/>
</dbReference>
<keyword evidence="2" id="KW-0399">Innate immunity</keyword>
<keyword evidence="2" id="KW-0391">Immunity</keyword>
<evidence type="ECO:0000256" key="4">
    <source>
        <dbReference type="ARBA" id="ARBA00023180"/>
    </source>
</evidence>
<feature type="domain" description="Sushi" evidence="6">
    <location>
        <begin position="85"/>
        <end position="145"/>
    </location>
</feature>
<dbReference type="GO" id="GO:0006958">
    <property type="term" value="P:complement activation, classical pathway"/>
    <property type="evidence" value="ECO:0007669"/>
    <property type="project" value="UniProtKB-KW"/>
</dbReference>
<evidence type="ECO:0000313" key="8">
    <source>
        <dbReference type="Proteomes" id="UP000536260"/>
    </source>
</evidence>
<dbReference type="InterPro" id="IPR000436">
    <property type="entry name" value="Sushi_SCR_CCP_dom"/>
</dbReference>
<dbReference type="SMART" id="SM00032">
    <property type="entry name" value="CCP"/>
    <property type="match status" value="2"/>
</dbReference>
<dbReference type="AlphaFoldDB" id="A0A7L3B1V1"/>
<sequence length="147" mass="15632">LIFPCSSFSSLLTRMRFCPLPPESQCSRPPAIANGWHSGHGTVVFTSGMSVSYACDPGYVLVGEAELNCTSSGAWSVPAPRCEVLHCPSPPNIDRGNHTSHDVDVFTTGMVVNYSCDPGYSLLGEAAIHCTDTGNWSLPLPRCAGTQ</sequence>
<keyword evidence="1" id="KW-0677">Repeat</keyword>
<keyword evidence="5" id="KW-0768">Sushi</keyword>
<keyword evidence="8" id="KW-1185">Reference proteome</keyword>
<dbReference type="InterPro" id="IPR051277">
    <property type="entry name" value="SEZ6_CSMD_C4BPB_Regulators"/>
</dbReference>
<proteinExistence type="predicted"/>
<dbReference type="InterPro" id="IPR035976">
    <property type="entry name" value="Sushi/SCR/CCP_sf"/>
</dbReference>
<dbReference type="Gene3D" id="2.10.70.10">
    <property type="entry name" value="Complement Module, domain 1"/>
    <property type="match status" value="2"/>
</dbReference>
<dbReference type="Pfam" id="PF00084">
    <property type="entry name" value="Sushi"/>
    <property type="match status" value="2"/>
</dbReference>
<feature type="non-terminal residue" evidence="7">
    <location>
        <position position="147"/>
    </location>
</feature>
<organism evidence="7 8">
    <name type="scientific">Syrrhaptes paradoxus</name>
    <name type="common">Pallas's sandgrouse</name>
    <dbReference type="NCBI Taxonomy" id="302527"/>
    <lineage>
        <taxon>Eukaryota</taxon>
        <taxon>Metazoa</taxon>
        <taxon>Chordata</taxon>
        <taxon>Craniata</taxon>
        <taxon>Vertebrata</taxon>
        <taxon>Euteleostomi</taxon>
        <taxon>Archelosauria</taxon>
        <taxon>Archosauria</taxon>
        <taxon>Dinosauria</taxon>
        <taxon>Saurischia</taxon>
        <taxon>Theropoda</taxon>
        <taxon>Coelurosauria</taxon>
        <taxon>Aves</taxon>
        <taxon>Neognathae</taxon>
        <taxon>Neoaves</taxon>
        <taxon>Columbimorphae</taxon>
        <taxon>Pterocliformes</taxon>
        <taxon>Pteroclidae</taxon>
        <taxon>Syrrhaptes</taxon>
    </lineage>
</organism>
<feature type="disulfide bond" evidence="5">
    <location>
        <begin position="26"/>
        <end position="69"/>
    </location>
</feature>
<dbReference type="EMBL" id="VZTO01016661">
    <property type="protein sequence ID" value="NXT25124.1"/>
    <property type="molecule type" value="Genomic_DNA"/>
</dbReference>
<evidence type="ECO:0000256" key="3">
    <source>
        <dbReference type="ARBA" id="ARBA00023157"/>
    </source>
</evidence>
<keyword evidence="4" id="KW-0325">Glycoprotein</keyword>
<feature type="disulfide bond" evidence="5">
    <location>
        <begin position="87"/>
        <end position="130"/>
    </location>
</feature>
<feature type="disulfide bond" evidence="5">
    <location>
        <begin position="116"/>
        <end position="143"/>
    </location>
</feature>
<accession>A0A7L3B1V1</accession>
<gene>
    <name evidence="7" type="primary">Cr1</name>
    <name evidence="7" type="ORF">SYRPAR_R14885</name>
</gene>
<evidence type="ECO:0000313" key="7">
    <source>
        <dbReference type="EMBL" id="NXT25124.1"/>
    </source>
</evidence>
<evidence type="ECO:0000256" key="5">
    <source>
        <dbReference type="PROSITE-ProRule" id="PRU00302"/>
    </source>
</evidence>
<feature type="domain" description="Sushi" evidence="6">
    <location>
        <begin position="24"/>
        <end position="84"/>
    </location>
</feature>
<dbReference type="FunFam" id="2.10.70.10:FF:000070">
    <property type="entry name" value="Complement C3d receptor 2"/>
    <property type="match status" value="2"/>
</dbReference>
<keyword evidence="3 5" id="KW-1015">Disulfide bond</keyword>
<dbReference type="Proteomes" id="UP000536260">
    <property type="component" value="Unassembled WGS sequence"/>
</dbReference>
<feature type="disulfide bond" evidence="5">
    <location>
        <begin position="55"/>
        <end position="82"/>
    </location>
</feature>
<dbReference type="PANTHER" id="PTHR45656:SF3">
    <property type="entry name" value="CUB AND SUSHI DOMAIN-CONTAINING PROTEIN 1"/>
    <property type="match status" value="1"/>
</dbReference>
<evidence type="ECO:0000256" key="2">
    <source>
        <dbReference type="ARBA" id="ARBA00022875"/>
    </source>
</evidence>
<comment type="caution">
    <text evidence="7">The sequence shown here is derived from an EMBL/GenBank/DDBJ whole genome shotgun (WGS) entry which is preliminary data.</text>
</comment>
<dbReference type="PROSITE" id="PS50923">
    <property type="entry name" value="SUSHI"/>
    <property type="match status" value="2"/>
</dbReference>
<dbReference type="SUPFAM" id="SSF57535">
    <property type="entry name" value="Complement control module/SCR domain"/>
    <property type="match status" value="2"/>
</dbReference>
<reference evidence="7 8" key="1">
    <citation type="submission" date="2019-09" db="EMBL/GenBank/DDBJ databases">
        <title>Bird 10,000 Genomes (B10K) Project - Family phase.</title>
        <authorList>
            <person name="Zhang G."/>
        </authorList>
    </citation>
    <scope>NUCLEOTIDE SEQUENCE [LARGE SCALE GENOMIC DNA]</scope>
    <source>
        <strain evidence="7">B10K-DU-003-42</strain>
        <tissue evidence="7">Mixed tissue sample</tissue>
    </source>
</reference>
<dbReference type="PANTHER" id="PTHR45656">
    <property type="entry name" value="PROTEIN CBR-CLEC-78"/>
    <property type="match status" value="1"/>
</dbReference>
<evidence type="ECO:0000259" key="6">
    <source>
        <dbReference type="PROSITE" id="PS50923"/>
    </source>
</evidence>
<evidence type="ECO:0000256" key="1">
    <source>
        <dbReference type="ARBA" id="ARBA00022737"/>
    </source>
</evidence>
<keyword evidence="2" id="KW-0180">Complement pathway</keyword>
<protein>
    <submittedName>
        <fullName evidence="7">CR1 protein</fullName>
    </submittedName>
</protein>
<feature type="non-terminal residue" evidence="7">
    <location>
        <position position="1"/>
    </location>
</feature>
<name>A0A7L3B1V1_9AVES</name>